<evidence type="ECO:0000313" key="2">
    <source>
        <dbReference type="EMBL" id="MCI28052.1"/>
    </source>
</evidence>
<dbReference type="EMBL" id="LXQA010163264">
    <property type="protein sequence ID" value="MCI28052.1"/>
    <property type="molecule type" value="Genomic_DNA"/>
</dbReference>
<protein>
    <submittedName>
        <fullName evidence="2">Putative inactive purple acid phosphatase 27</fullName>
    </submittedName>
</protein>
<accession>A0A392QVX9</accession>
<evidence type="ECO:0000259" key="1">
    <source>
        <dbReference type="Pfam" id="PF17808"/>
    </source>
</evidence>
<dbReference type="Proteomes" id="UP000265520">
    <property type="component" value="Unassembled WGS sequence"/>
</dbReference>
<proteinExistence type="predicted"/>
<dbReference type="InterPro" id="IPR040974">
    <property type="entry name" value="Fn3_PAP"/>
</dbReference>
<feature type="domain" description="Purple acid phosphatase Fn3-like" evidence="1">
    <location>
        <begin position="2"/>
        <end position="29"/>
    </location>
</feature>
<sequence>GQDTEWVTVELEYPEPTNDDWVGVFSPANLK</sequence>
<keyword evidence="3" id="KW-1185">Reference proteome</keyword>
<organism evidence="2 3">
    <name type="scientific">Trifolium medium</name>
    <dbReference type="NCBI Taxonomy" id="97028"/>
    <lineage>
        <taxon>Eukaryota</taxon>
        <taxon>Viridiplantae</taxon>
        <taxon>Streptophyta</taxon>
        <taxon>Embryophyta</taxon>
        <taxon>Tracheophyta</taxon>
        <taxon>Spermatophyta</taxon>
        <taxon>Magnoliopsida</taxon>
        <taxon>eudicotyledons</taxon>
        <taxon>Gunneridae</taxon>
        <taxon>Pentapetalae</taxon>
        <taxon>rosids</taxon>
        <taxon>fabids</taxon>
        <taxon>Fabales</taxon>
        <taxon>Fabaceae</taxon>
        <taxon>Papilionoideae</taxon>
        <taxon>50 kb inversion clade</taxon>
        <taxon>NPAAA clade</taxon>
        <taxon>Hologalegina</taxon>
        <taxon>IRL clade</taxon>
        <taxon>Trifolieae</taxon>
        <taxon>Trifolium</taxon>
    </lineage>
</organism>
<feature type="non-terminal residue" evidence="2">
    <location>
        <position position="1"/>
    </location>
</feature>
<name>A0A392QVX9_9FABA</name>
<dbReference type="Pfam" id="PF17808">
    <property type="entry name" value="fn3_PAP"/>
    <property type="match status" value="1"/>
</dbReference>
<dbReference type="AlphaFoldDB" id="A0A392QVX9"/>
<reference evidence="2 3" key="1">
    <citation type="journal article" date="2018" name="Front. Plant Sci.">
        <title>Red Clover (Trifolium pratense) and Zigzag Clover (T. medium) - A Picture of Genomic Similarities and Differences.</title>
        <authorList>
            <person name="Dluhosova J."/>
            <person name="Istvanek J."/>
            <person name="Nedelnik J."/>
            <person name="Repkova J."/>
        </authorList>
    </citation>
    <scope>NUCLEOTIDE SEQUENCE [LARGE SCALE GENOMIC DNA]</scope>
    <source>
        <strain evidence="3">cv. 10/8</strain>
        <tissue evidence="2">Leaf</tissue>
    </source>
</reference>
<comment type="caution">
    <text evidence="2">The sequence shown here is derived from an EMBL/GenBank/DDBJ whole genome shotgun (WGS) entry which is preliminary data.</text>
</comment>
<evidence type="ECO:0000313" key="3">
    <source>
        <dbReference type="Proteomes" id="UP000265520"/>
    </source>
</evidence>